<comment type="caution">
    <text evidence="2">The sequence shown here is derived from an EMBL/GenBank/DDBJ whole genome shotgun (WGS) entry which is preliminary data.</text>
</comment>
<dbReference type="GO" id="GO:0004497">
    <property type="term" value="F:monooxygenase activity"/>
    <property type="evidence" value="ECO:0007669"/>
    <property type="project" value="UniProtKB-KW"/>
</dbReference>
<sequence length="334" mass="36299">MRFGLPWPGAEVAAEAEEAGVTAFCTGEFVDLEAYSTLADMVDKTENALVGTGIAYAFARTPYAHAAAARSLSKKAPGRIFIGLGSGAYTINRDWFGVEADRPVARMRDLAGAIRAWLQAENGSPVRYAGEFYKVDAKVQAPVLGRLEVPILFAGFNKGMAAAAARAADGVIGHGLFTARWWDEVVRPAVERGEAQAERDAKALEHGWLITSIDDDDSERAIKDARRMVGFYLTVKTYDPYVEHHGWTAQVEELRAAFKVGDIEGLTNAVTDDMLEAITVCGTTEDARAQFARRDKEGSLAKDVTYLAPPSFLVSDRRRAAYARSSLALVNDRG</sequence>
<proteinExistence type="predicted"/>
<dbReference type="PANTHER" id="PTHR43244:SF2">
    <property type="entry name" value="CONSERVED HYPOTHETICAL ALANINE AND PROLINE-RICH PROTEIN"/>
    <property type="match status" value="1"/>
</dbReference>
<organism evidence="2 3">
    <name type="scientific">Nocardioides panzhihuensis</name>
    <dbReference type="NCBI Taxonomy" id="860243"/>
    <lineage>
        <taxon>Bacteria</taxon>
        <taxon>Bacillati</taxon>
        <taxon>Actinomycetota</taxon>
        <taxon>Actinomycetes</taxon>
        <taxon>Propionibacteriales</taxon>
        <taxon>Nocardioidaceae</taxon>
        <taxon>Nocardioides</taxon>
    </lineage>
</organism>
<protein>
    <submittedName>
        <fullName evidence="2">Alkanesulfonate monooxygenase SsuD/methylene tetrahydromethanopterin reductase-like flavin-dependent oxidoreductase (Luciferase family)</fullName>
    </submittedName>
</protein>
<dbReference type="Proteomes" id="UP000564496">
    <property type="component" value="Unassembled WGS sequence"/>
</dbReference>
<dbReference type="Gene3D" id="3.20.20.30">
    <property type="entry name" value="Luciferase-like domain"/>
    <property type="match status" value="1"/>
</dbReference>
<feature type="domain" description="Luciferase-like" evidence="1">
    <location>
        <begin position="11"/>
        <end position="294"/>
    </location>
</feature>
<accession>A0A7Z0IQE4</accession>
<dbReference type="GO" id="GO:0016705">
    <property type="term" value="F:oxidoreductase activity, acting on paired donors, with incorporation or reduction of molecular oxygen"/>
    <property type="evidence" value="ECO:0007669"/>
    <property type="project" value="InterPro"/>
</dbReference>
<gene>
    <name evidence="2" type="ORF">BJ988_000210</name>
</gene>
<dbReference type="RefSeq" id="WP_179656274.1">
    <property type="nucleotide sequence ID" value="NZ_JACBZR010000001.1"/>
</dbReference>
<dbReference type="PANTHER" id="PTHR43244">
    <property type="match status" value="1"/>
</dbReference>
<dbReference type="InterPro" id="IPR050564">
    <property type="entry name" value="F420-G6PD/mer"/>
</dbReference>
<dbReference type="SUPFAM" id="SSF51679">
    <property type="entry name" value="Bacterial luciferase-like"/>
    <property type="match status" value="1"/>
</dbReference>
<dbReference type="InterPro" id="IPR036661">
    <property type="entry name" value="Luciferase-like_sf"/>
</dbReference>
<dbReference type="InterPro" id="IPR011251">
    <property type="entry name" value="Luciferase-like_dom"/>
</dbReference>
<evidence type="ECO:0000313" key="2">
    <source>
        <dbReference type="EMBL" id="NYI75562.1"/>
    </source>
</evidence>
<reference evidence="2 3" key="1">
    <citation type="submission" date="2020-07" db="EMBL/GenBank/DDBJ databases">
        <title>Sequencing the genomes of 1000 actinobacteria strains.</title>
        <authorList>
            <person name="Klenk H.-P."/>
        </authorList>
    </citation>
    <scope>NUCLEOTIDE SEQUENCE [LARGE SCALE GENOMIC DNA]</scope>
    <source>
        <strain evidence="2 3">DSM 26487</strain>
    </source>
</reference>
<name>A0A7Z0IQE4_9ACTN</name>
<keyword evidence="2" id="KW-0560">Oxidoreductase</keyword>
<dbReference type="AlphaFoldDB" id="A0A7Z0IQE4"/>
<keyword evidence="3" id="KW-1185">Reference proteome</keyword>
<evidence type="ECO:0000313" key="3">
    <source>
        <dbReference type="Proteomes" id="UP000564496"/>
    </source>
</evidence>
<dbReference type="EMBL" id="JACBZR010000001">
    <property type="protein sequence ID" value="NYI75562.1"/>
    <property type="molecule type" value="Genomic_DNA"/>
</dbReference>
<keyword evidence="2" id="KW-0503">Monooxygenase</keyword>
<dbReference type="Pfam" id="PF00296">
    <property type="entry name" value="Bac_luciferase"/>
    <property type="match status" value="1"/>
</dbReference>
<evidence type="ECO:0000259" key="1">
    <source>
        <dbReference type="Pfam" id="PF00296"/>
    </source>
</evidence>